<gene>
    <name evidence="2" type="ORF">SAMN06265827_11734</name>
</gene>
<dbReference type="STRING" id="1413210.U472_10705"/>
<dbReference type="AlphaFoldDB" id="A0A285HD84"/>
<dbReference type="Proteomes" id="UP000219573">
    <property type="component" value="Unassembled WGS sequence"/>
</dbReference>
<feature type="compositionally biased region" description="Basic and acidic residues" evidence="1">
    <location>
        <begin position="8"/>
        <end position="20"/>
    </location>
</feature>
<reference evidence="3" key="1">
    <citation type="submission" date="2017-09" db="EMBL/GenBank/DDBJ databases">
        <authorList>
            <person name="Varghese N."/>
            <person name="Submissions S."/>
        </authorList>
    </citation>
    <scope>NUCLEOTIDE SEQUENCE [LARGE SCALE GENOMIC DNA]</scope>
    <source>
        <strain evidence="3">MSL47</strain>
    </source>
</reference>
<evidence type="ECO:0000313" key="3">
    <source>
        <dbReference type="Proteomes" id="UP000219573"/>
    </source>
</evidence>
<proteinExistence type="predicted"/>
<accession>A0A285HD84</accession>
<dbReference type="EMBL" id="OBDZ01000017">
    <property type="protein sequence ID" value="SNY33543.1"/>
    <property type="molecule type" value="Genomic_DNA"/>
</dbReference>
<protein>
    <submittedName>
        <fullName evidence="2">Uncharacterized protein</fullName>
    </submittedName>
</protein>
<evidence type="ECO:0000256" key="1">
    <source>
        <dbReference type="SAM" id="MobiDB-lite"/>
    </source>
</evidence>
<feature type="region of interest" description="Disordered" evidence="1">
    <location>
        <begin position="1"/>
        <end position="20"/>
    </location>
</feature>
<keyword evidence="3" id="KW-1185">Reference proteome</keyword>
<evidence type="ECO:0000313" key="2">
    <source>
        <dbReference type="EMBL" id="SNY33543.1"/>
    </source>
</evidence>
<dbReference type="RefSeq" id="WP_181186435.1">
    <property type="nucleotide sequence ID" value="NZ_OBDZ01000017.1"/>
</dbReference>
<name>A0A285HD84_9FIRM</name>
<organism evidence="2 3">
    <name type="scientific">Orenia metallireducens</name>
    <dbReference type="NCBI Taxonomy" id="1413210"/>
    <lineage>
        <taxon>Bacteria</taxon>
        <taxon>Bacillati</taxon>
        <taxon>Bacillota</taxon>
        <taxon>Clostridia</taxon>
        <taxon>Halanaerobiales</taxon>
        <taxon>Halobacteroidaceae</taxon>
        <taxon>Orenia</taxon>
    </lineage>
</organism>
<sequence>MSKKSSQKYHDDYYPPKKSERGVAPADIVRELDPLVDYALEEGRKTGLRHAIMEVMLVSYLMGMGFDYDTAYMIVESWEVNERFPGEYDYRY</sequence>